<dbReference type="AlphaFoldDB" id="A0A5Q0THC4"/>
<keyword evidence="2" id="KW-1185">Reference proteome</keyword>
<proteinExistence type="predicted"/>
<protein>
    <submittedName>
        <fullName evidence="1">Uncharacterized protein</fullName>
    </submittedName>
</protein>
<organism evidence="1 2">
    <name type="scientific">Vibrio algicola</name>
    <dbReference type="NCBI Taxonomy" id="2662262"/>
    <lineage>
        <taxon>Bacteria</taxon>
        <taxon>Pseudomonadati</taxon>
        <taxon>Pseudomonadota</taxon>
        <taxon>Gammaproteobacteria</taxon>
        <taxon>Vibrionales</taxon>
        <taxon>Vibrionaceae</taxon>
        <taxon>Vibrio</taxon>
    </lineage>
</organism>
<reference evidence="1 2" key="1">
    <citation type="submission" date="2019-10" db="EMBL/GenBank/DDBJ databases">
        <title>Vibrio sp. nov., isolated from Coralline algae surface.</title>
        <authorList>
            <person name="Geng Y."/>
            <person name="Zhang X."/>
        </authorList>
    </citation>
    <scope>NUCLEOTIDE SEQUENCE [LARGE SCALE GENOMIC DNA]</scope>
    <source>
        <strain evidence="1 2">SM1977</strain>
    </source>
</reference>
<evidence type="ECO:0000313" key="2">
    <source>
        <dbReference type="Proteomes" id="UP000348942"/>
    </source>
</evidence>
<dbReference type="EMBL" id="CP045699">
    <property type="protein sequence ID" value="QGA64297.1"/>
    <property type="molecule type" value="Genomic_DNA"/>
</dbReference>
<sequence length="97" mass="10832">MSMNSLIQRLTAKKKEKPTLSIVILSDGIYVSKVSEEFGIEPAVFFELENNNWQFQLGAALDSEDISNLKATVTLGSQFYQSYQLDKPVVPKEGFVA</sequence>
<gene>
    <name evidence="1" type="ORF">GFB47_01960</name>
</gene>
<name>A0A5Q0THC4_9VIBR</name>
<dbReference type="Proteomes" id="UP000348942">
    <property type="component" value="Chromosome 1"/>
</dbReference>
<dbReference type="RefSeq" id="WP_153446147.1">
    <property type="nucleotide sequence ID" value="NZ_CP045699.1"/>
</dbReference>
<evidence type="ECO:0000313" key="1">
    <source>
        <dbReference type="EMBL" id="QGA64297.1"/>
    </source>
</evidence>
<accession>A0A5Q0THC4</accession>